<dbReference type="EMBL" id="FNBO01000022">
    <property type="protein sequence ID" value="SDG24029.1"/>
    <property type="molecule type" value="Genomic_DNA"/>
</dbReference>
<dbReference type="PANTHER" id="PTHR28008:SF1">
    <property type="entry name" value="DOMAIN PROTEIN, PUTATIVE (AFU_ORTHOLOGUE AFUA_3G10980)-RELATED"/>
    <property type="match status" value="1"/>
</dbReference>
<dbReference type="PANTHER" id="PTHR28008">
    <property type="entry name" value="DOMAIN PROTEIN, PUTATIVE (AFU_ORTHOLOGUE AFUA_3G10980)-RELATED"/>
    <property type="match status" value="1"/>
</dbReference>
<dbReference type="NCBIfam" id="NF037970">
    <property type="entry name" value="vanZ_1"/>
    <property type="match status" value="1"/>
</dbReference>
<dbReference type="RefSeq" id="WP_149799975.1">
    <property type="nucleotide sequence ID" value="NZ_FNBO01000022.1"/>
</dbReference>
<reference evidence="2 3" key="1">
    <citation type="submission" date="2016-10" db="EMBL/GenBank/DDBJ databases">
        <authorList>
            <person name="Varghese N."/>
            <person name="Submissions S."/>
        </authorList>
    </citation>
    <scope>NUCLEOTIDE SEQUENCE [LARGE SCALE GENOMIC DNA]</scope>
    <source>
        <strain evidence="2 3">CGMCC 1.3527</strain>
    </source>
</reference>
<dbReference type="AlphaFoldDB" id="A0A1G7SNL6"/>
<keyword evidence="1" id="KW-0472">Membrane</keyword>
<feature type="transmembrane region" description="Helical" evidence="1">
    <location>
        <begin position="73"/>
        <end position="90"/>
    </location>
</feature>
<keyword evidence="3" id="KW-1185">Reference proteome</keyword>
<name>A0A1G7SNL6_9EURY</name>
<sequence>MTGADPRRLAVAFAAVVVVASLVPVPSAASGSAQPDGVLPAWVGVTTAFHLVGYAILAALVTRAVRRAPHRRVAAAALGVAVATGVGFGVELVQAPVPWRSFAWSDAAVNGVGAVVGAGIDVLRSAGSRSPGHRG</sequence>
<keyword evidence="1" id="KW-1133">Transmembrane helix</keyword>
<gene>
    <name evidence="2" type="ORF">SAMN04488067_12222</name>
</gene>
<organism evidence="2 3">
    <name type="scientific">Halorubrum xinjiangense</name>
    <dbReference type="NCBI Taxonomy" id="261291"/>
    <lineage>
        <taxon>Archaea</taxon>
        <taxon>Methanobacteriati</taxon>
        <taxon>Methanobacteriota</taxon>
        <taxon>Stenosarchaea group</taxon>
        <taxon>Halobacteria</taxon>
        <taxon>Halobacteriales</taxon>
        <taxon>Haloferacaceae</taxon>
        <taxon>Halorubrum</taxon>
    </lineage>
</organism>
<dbReference type="Proteomes" id="UP000324020">
    <property type="component" value="Unassembled WGS sequence"/>
</dbReference>
<accession>A0A1G7SNL6</accession>
<proteinExistence type="predicted"/>
<evidence type="ECO:0008006" key="4">
    <source>
        <dbReference type="Google" id="ProtNLM"/>
    </source>
</evidence>
<evidence type="ECO:0000256" key="1">
    <source>
        <dbReference type="SAM" id="Phobius"/>
    </source>
</evidence>
<evidence type="ECO:0000313" key="3">
    <source>
        <dbReference type="Proteomes" id="UP000324020"/>
    </source>
</evidence>
<keyword evidence="1" id="KW-0812">Transmembrane</keyword>
<feature type="transmembrane region" description="Helical" evidence="1">
    <location>
        <begin position="41"/>
        <end position="61"/>
    </location>
</feature>
<protein>
    <recommendedName>
        <fullName evidence="4">VanZ like family protein</fullName>
    </recommendedName>
</protein>
<evidence type="ECO:0000313" key="2">
    <source>
        <dbReference type="EMBL" id="SDG24029.1"/>
    </source>
</evidence>